<organism evidence="1">
    <name type="scientific">marine sediment metagenome</name>
    <dbReference type="NCBI Taxonomy" id="412755"/>
    <lineage>
        <taxon>unclassified sequences</taxon>
        <taxon>metagenomes</taxon>
        <taxon>ecological metagenomes</taxon>
    </lineage>
</organism>
<gene>
    <name evidence="1" type="ORF">LCGC14_0757070</name>
</gene>
<evidence type="ECO:0000313" key="1">
    <source>
        <dbReference type="EMBL" id="KKN38087.1"/>
    </source>
</evidence>
<sequence>MKSKKVRRVILRTPRMKRMRNNLRVILKLAIKDELYRLSKIDDIYHKKLIKNHLTPSQRKRRDYIGGKHRALYHRFNESTLQCSGGSACYSYQDAKKNGFDPQDRPTDLDLVWVPWLEKWFCLKCFVLNQLGEMTHEDFDDPVAREWVKEEFGI</sequence>
<accession>A0A0F9QM60</accession>
<comment type="caution">
    <text evidence="1">The sequence shown here is derived from an EMBL/GenBank/DDBJ whole genome shotgun (WGS) entry which is preliminary data.</text>
</comment>
<proteinExistence type="predicted"/>
<reference evidence="1" key="1">
    <citation type="journal article" date="2015" name="Nature">
        <title>Complex archaea that bridge the gap between prokaryotes and eukaryotes.</title>
        <authorList>
            <person name="Spang A."/>
            <person name="Saw J.H."/>
            <person name="Jorgensen S.L."/>
            <person name="Zaremba-Niedzwiedzka K."/>
            <person name="Martijn J."/>
            <person name="Lind A.E."/>
            <person name="van Eijk R."/>
            <person name="Schleper C."/>
            <person name="Guy L."/>
            <person name="Ettema T.J."/>
        </authorList>
    </citation>
    <scope>NUCLEOTIDE SEQUENCE</scope>
</reference>
<dbReference type="EMBL" id="LAZR01001853">
    <property type="protein sequence ID" value="KKN38087.1"/>
    <property type="molecule type" value="Genomic_DNA"/>
</dbReference>
<name>A0A0F9QM60_9ZZZZ</name>
<dbReference type="AlphaFoldDB" id="A0A0F9QM60"/>
<protein>
    <submittedName>
        <fullName evidence="1">Uncharacterized protein</fullName>
    </submittedName>
</protein>